<keyword evidence="2" id="KW-1133">Transmembrane helix</keyword>
<feature type="region of interest" description="Disordered" evidence="1">
    <location>
        <begin position="61"/>
        <end position="90"/>
    </location>
</feature>
<keyword evidence="2" id="KW-0472">Membrane</keyword>
<sequence length="260" mass="26686">MSGLSSGAVRTATIVVLAVVGALALTSCGEDGPVDSALQSASSLAADVSIPDVSAPDVSLPDVTVPAVTTPNNPQTTSAPLNDAPAADPDQSDDGLGALAIALLVLLALGIVGTVVALMRSGRDSSDDEAQKTSRLYANLNRLIDDGNWAMRQAAEAVQATDLDRVAAVWPTARAHFIDIEHSAADLHPDSPAITEAVQRAGLAFAELRGALDAYTDAIRRGSLGQLDALGPLQTRVTERQNHLAVQLQALVSTSSATPD</sequence>
<evidence type="ECO:0000313" key="4">
    <source>
        <dbReference type="Proteomes" id="UP000727993"/>
    </source>
</evidence>
<dbReference type="Proteomes" id="UP000727993">
    <property type="component" value="Unassembled WGS sequence"/>
</dbReference>
<dbReference type="EMBL" id="JADJZA010000007">
    <property type="protein sequence ID" value="MBK9297198.1"/>
    <property type="molecule type" value="Genomic_DNA"/>
</dbReference>
<gene>
    <name evidence="3" type="ORF">IPN02_10290</name>
</gene>
<keyword evidence="2" id="KW-0812">Transmembrane</keyword>
<proteinExistence type="predicted"/>
<reference evidence="3 4" key="1">
    <citation type="submission" date="2020-10" db="EMBL/GenBank/DDBJ databases">
        <title>Connecting structure to function with the recovery of over 1000 high-quality activated sludge metagenome-assembled genomes encoding full-length rRNA genes using long-read sequencing.</title>
        <authorList>
            <person name="Singleton C.M."/>
            <person name="Petriglieri F."/>
            <person name="Kristensen J.M."/>
            <person name="Kirkegaard R.H."/>
            <person name="Michaelsen T.Y."/>
            <person name="Andersen M.H."/>
            <person name="Karst S.M."/>
            <person name="Dueholm M.S."/>
            <person name="Nielsen P.H."/>
            <person name="Albertsen M."/>
        </authorList>
    </citation>
    <scope>NUCLEOTIDE SEQUENCE [LARGE SCALE GENOMIC DNA]</scope>
    <source>
        <strain evidence="3">Lyne_18-Q3-R50-59_MAXAC.006</strain>
    </source>
</reference>
<name>A0A936NBG8_9ACTN</name>
<organism evidence="3 4">
    <name type="scientific">Candidatus Neomicrothrix subdominans</name>
    <dbReference type="NCBI Taxonomy" id="2954438"/>
    <lineage>
        <taxon>Bacteria</taxon>
        <taxon>Bacillati</taxon>
        <taxon>Actinomycetota</taxon>
        <taxon>Acidimicrobiia</taxon>
        <taxon>Acidimicrobiales</taxon>
        <taxon>Microthrixaceae</taxon>
        <taxon>Candidatus Neomicrothrix</taxon>
    </lineage>
</organism>
<feature type="transmembrane region" description="Helical" evidence="2">
    <location>
        <begin position="96"/>
        <end position="118"/>
    </location>
</feature>
<protein>
    <submittedName>
        <fullName evidence="3">Uncharacterized protein</fullName>
    </submittedName>
</protein>
<feature type="compositionally biased region" description="Low complexity" evidence="1">
    <location>
        <begin position="79"/>
        <end position="90"/>
    </location>
</feature>
<evidence type="ECO:0000256" key="1">
    <source>
        <dbReference type="SAM" id="MobiDB-lite"/>
    </source>
</evidence>
<accession>A0A936NBG8</accession>
<dbReference type="AlphaFoldDB" id="A0A936NBG8"/>
<evidence type="ECO:0000313" key="3">
    <source>
        <dbReference type="EMBL" id="MBK9297198.1"/>
    </source>
</evidence>
<evidence type="ECO:0000256" key="2">
    <source>
        <dbReference type="SAM" id="Phobius"/>
    </source>
</evidence>
<comment type="caution">
    <text evidence="3">The sequence shown here is derived from an EMBL/GenBank/DDBJ whole genome shotgun (WGS) entry which is preliminary data.</text>
</comment>
<feature type="compositionally biased region" description="Polar residues" evidence="1">
    <location>
        <begin position="67"/>
        <end position="78"/>
    </location>
</feature>